<reference evidence="1" key="2">
    <citation type="submission" date="2020-09" db="EMBL/GenBank/DDBJ databases">
        <authorList>
            <person name="Sun Q."/>
            <person name="Kim S."/>
        </authorList>
    </citation>
    <scope>NUCLEOTIDE SEQUENCE</scope>
    <source>
        <strain evidence="1">KCTC 12870</strain>
    </source>
</reference>
<dbReference type="AlphaFoldDB" id="A0A8J3DFD0"/>
<comment type="caution">
    <text evidence="1">The sequence shown here is derived from an EMBL/GenBank/DDBJ whole genome shotgun (WGS) entry which is preliminary data.</text>
</comment>
<gene>
    <name evidence="1" type="ORF">GCM10007047_04380</name>
</gene>
<dbReference type="Proteomes" id="UP000642829">
    <property type="component" value="Unassembled WGS sequence"/>
</dbReference>
<evidence type="ECO:0000313" key="1">
    <source>
        <dbReference type="EMBL" id="GHB92399.1"/>
    </source>
</evidence>
<dbReference type="RefSeq" id="WP_189511416.1">
    <property type="nucleotide sequence ID" value="NZ_BMXG01000002.1"/>
</dbReference>
<dbReference type="EMBL" id="BMXG01000002">
    <property type="protein sequence ID" value="GHB92399.1"/>
    <property type="molecule type" value="Genomic_DNA"/>
</dbReference>
<accession>A0A8J3DFD0</accession>
<sequence length="118" mass="13140">MAKLLETESFVAIDAAWHQSLTVDQALTLQVVVQTRGSDPIFGFYLKEADFRRLMKTGEVDDHLASKIHGQTLFANANGRIKTSLTLPVGKWFVCIELDCEAAPNAKKVPFTFTLLEN</sequence>
<name>A0A8J3DFD0_9BACT</name>
<keyword evidence="2" id="KW-1185">Reference proteome</keyword>
<protein>
    <submittedName>
        <fullName evidence="1">Uncharacterized protein</fullName>
    </submittedName>
</protein>
<evidence type="ECO:0000313" key="2">
    <source>
        <dbReference type="Proteomes" id="UP000642829"/>
    </source>
</evidence>
<organism evidence="1 2">
    <name type="scientific">Cerasicoccus arenae</name>
    <dbReference type="NCBI Taxonomy" id="424488"/>
    <lineage>
        <taxon>Bacteria</taxon>
        <taxon>Pseudomonadati</taxon>
        <taxon>Verrucomicrobiota</taxon>
        <taxon>Opitutia</taxon>
        <taxon>Puniceicoccales</taxon>
        <taxon>Cerasicoccaceae</taxon>
        <taxon>Cerasicoccus</taxon>
    </lineage>
</organism>
<proteinExistence type="predicted"/>
<reference evidence="1" key="1">
    <citation type="journal article" date="2014" name="Int. J. Syst. Evol. Microbiol.">
        <title>Complete genome sequence of Corynebacterium casei LMG S-19264T (=DSM 44701T), isolated from a smear-ripened cheese.</title>
        <authorList>
            <consortium name="US DOE Joint Genome Institute (JGI-PGF)"/>
            <person name="Walter F."/>
            <person name="Albersmeier A."/>
            <person name="Kalinowski J."/>
            <person name="Ruckert C."/>
        </authorList>
    </citation>
    <scope>NUCLEOTIDE SEQUENCE</scope>
    <source>
        <strain evidence="1">KCTC 12870</strain>
    </source>
</reference>